<keyword evidence="2" id="KW-0378">Hydrolase</keyword>
<evidence type="ECO:0000313" key="3">
    <source>
        <dbReference type="Proteomes" id="UP000265750"/>
    </source>
</evidence>
<dbReference type="OrthoDB" id="9802640at2"/>
<gene>
    <name evidence="2" type="ORF">D3218_13670</name>
</gene>
<accession>A0A3A1WHM4</accession>
<dbReference type="InterPro" id="IPR003615">
    <property type="entry name" value="HNH_nuc"/>
</dbReference>
<protein>
    <submittedName>
        <fullName evidence="2">HNH endonuclease</fullName>
    </submittedName>
</protein>
<dbReference type="Pfam" id="PF01844">
    <property type="entry name" value="HNH"/>
    <property type="match status" value="1"/>
</dbReference>
<evidence type="ECO:0000313" key="2">
    <source>
        <dbReference type="EMBL" id="RIX99519.1"/>
    </source>
</evidence>
<proteinExistence type="predicted"/>
<comment type="caution">
    <text evidence="2">The sequence shown here is derived from an EMBL/GenBank/DDBJ whole genome shotgun (WGS) entry which is preliminary data.</text>
</comment>
<dbReference type="GO" id="GO:0003676">
    <property type="term" value="F:nucleic acid binding"/>
    <property type="evidence" value="ECO:0007669"/>
    <property type="project" value="InterPro"/>
</dbReference>
<dbReference type="GO" id="GO:0004519">
    <property type="term" value="F:endonuclease activity"/>
    <property type="evidence" value="ECO:0007669"/>
    <property type="project" value="UniProtKB-KW"/>
</dbReference>
<keyword evidence="2" id="KW-0255">Endonuclease</keyword>
<keyword evidence="3" id="KW-1185">Reference proteome</keyword>
<sequence length="245" mass="27595">MAVTQGHGNPRWTRDETILAMALYLDCADRIPGPNDPRVVALSSLLRRVPYHADEARKPTFRNPDGVAFKLQNIRQVATGKGLGNVSQMDRDTWAELGSDPEQVRQLAASITSAIDAEQAFAKDEDEERGFFEGKVLTRVHLIRERNAGLRGALLKDRHAKGNLRCDMCDEDFRDVPASIRDAAFEAHHILPLGQGDLRKIKVRDMALLCACCHRLIHRLIAERRQWVSVEEAREVWMRASPVSV</sequence>
<dbReference type="AlphaFoldDB" id="A0A3A1WHM4"/>
<dbReference type="RefSeq" id="WP_119540652.1">
    <property type="nucleotide sequence ID" value="NZ_QYRN01000007.1"/>
</dbReference>
<reference evidence="3" key="1">
    <citation type="submission" date="2018-09" db="EMBL/GenBank/DDBJ databases">
        <authorList>
            <person name="Tuo L."/>
        </authorList>
    </citation>
    <scope>NUCLEOTIDE SEQUENCE [LARGE SCALE GENOMIC DNA]</scope>
    <source>
        <strain evidence="3">M2BS4Y-1</strain>
    </source>
</reference>
<dbReference type="InterPro" id="IPR002711">
    <property type="entry name" value="HNH"/>
</dbReference>
<evidence type="ECO:0000259" key="1">
    <source>
        <dbReference type="Pfam" id="PF01844"/>
    </source>
</evidence>
<keyword evidence="2" id="KW-0540">Nuclease</keyword>
<name>A0A3A1WHM4_9HYPH</name>
<dbReference type="EMBL" id="QYRN01000007">
    <property type="protein sequence ID" value="RIX99519.1"/>
    <property type="molecule type" value="Genomic_DNA"/>
</dbReference>
<dbReference type="GO" id="GO:0008270">
    <property type="term" value="F:zinc ion binding"/>
    <property type="evidence" value="ECO:0007669"/>
    <property type="project" value="InterPro"/>
</dbReference>
<feature type="domain" description="HNH" evidence="1">
    <location>
        <begin position="166"/>
        <end position="219"/>
    </location>
</feature>
<organism evidence="2 3">
    <name type="scientific">Aureimonas flava</name>
    <dbReference type="NCBI Taxonomy" id="2320271"/>
    <lineage>
        <taxon>Bacteria</taxon>
        <taxon>Pseudomonadati</taxon>
        <taxon>Pseudomonadota</taxon>
        <taxon>Alphaproteobacteria</taxon>
        <taxon>Hyphomicrobiales</taxon>
        <taxon>Aurantimonadaceae</taxon>
        <taxon>Aureimonas</taxon>
    </lineage>
</organism>
<dbReference type="CDD" id="cd00085">
    <property type="entry name" value="HNHc"/>
    <property type="match status" value="1"/>
</dbReference>
<dbReference type="Proteomes" id="UP000265750">
    <property type="component" value="Unassembled WGS sequence"/>
</dbReference>